<gene>
    <name evidence="1" type="ORF">ASCRUDRAFT_5561</name>
</gene>
<dbReference type="AlphaFoldDB" id="A0A1D2VPP4"/>
<reference evidence="2" key="1">
    <citation type="submission" date="2016-05" db="EMBL/GenBank/DDBJ databases">
        <title>Comparative genomics of biotechnologically important yeasts.</title>
        <authorList>
            <consortium name="DOE Joint Genome Institute"/>
            <person name="Riley R."/>
            <person name="Haridas S."/>
            <person name="Wolfe K.H."/>
            <person name="Lopes M.R."/>
            <person name="Hittinger C.T."/>
            <person name="Goker M."/>
            <person name="Salamov A."/>
            <person name="Wisecaver J."/>
            <person name="Long T.M."/>
            <person name="Aerts A.L."/>
            <person name="Barry K."/>
            <person name="Choi C."/>
            <person name="Clum A."/>
            <person name="Coughlan A.Y."/>
            <person name="Deshpande S."/>
            <person name="Douglass A.P."/>
            <person name="Hanson S.J."/>
            <person name="Klenk H.-P."/>
            <person name="Labutti K."/>
            <person name="Lapidus A."/>
            <person name="Lindquist E."/>
            <person name="Lipzen A."/>
            <person name="Meier-Kolthoff J.P."/>
            <person name="Ohm R.A."/>
            <person name="Otillar R.P."/>
            <person name="Pangilinan J."/>
            <person name="Peng Y."/>
            <person name="Rokas A."/>
            <person name="Rosa C.A."/>
            <person name="Scheuner C."/>
            <person name="Sibirny A.A."/>
            <person name="Slot J.C."/>
            <person name="Stielow J.B."/>
            <person name="Sun H."/>
            <person name="Kurtzman C.P."/>
            <person name="Blackwell M."/>
            <person name="Grigoriev I.V."/>
            <person name="Jeffries T.W."/>
        </authorList>
    </citation>
    <scope>NUCLEOTIDE SEQUENCE [LARGE SCALE GENOMIC DNA]</scope>
    <source>
        <strain evidence="2">DSM 1968</strain>
    </source>
</reference>
<dbReference type="RefSeq" id="XP_020049900.1">
    <property type="nucleotide sequence ID" value="XM_020191164.1"/>
</dbReference>
<name>A0A1D2VPP4_9ASCO</name>
<dbReference type="InParanoid" id="A0A1D2VPP4"/>
<dbReference type="OrthoDB" id="449382at2759"/>
<proteinExistence type="predicted"/>
<protein>
    <recommendedName>
        <fullName evidence="3">Serine aminopeptidase S33 domain-containing protein</fullName>
    </recommendedName>
</protein>
<dbReference type="GeneID" id="30964800"/>
<accession>A0A1D2VPP4</accession>
<keyword evidence="2" id="KW-1185">Reference proteome</keyword>
<evidence type="ECO:0000313" key="2">
    <source>
        <dbReference type="Proteomes" id="UP000095038"/>
    </source>
</evidence>
<dbReference type="InterPro" id="IPR029058">
    <property type="entry name" value="AB_hydrolase_fold"/>
</dbReference>
<organism evidence="1 2">
    <name type="scientific">Ascoidea rubescens DSM 1968</name>
    <dbReference type="NCBI Taxonomy" id="1344418"/>
    <lineage>
        <taxon>Eukaryota</taxon>
        <taxon>Fungi</taxon>
        <taxon>Dikarya</taxon>
        <taxon>Ascomycota</taxon>
        <taxon>Saccharomycotina</taxon>
        <taxon>Saccharomycetes</taxon>
        <taxon>Ascoideaceae</taxon>
        <taxon>Ascoidea</taxon>
    </lineage>
</organism>
<dbReference type="Gene3D" id="3.40.50.1820">
    <property type="entry name" value="alpha/beta hydrolase"/>
    <property type="match status" value="1"/>
</dbReference>
<dbReference type="PANTHER" id="PTHR42886">
    <property type="entry name" value="RE40534P-RELATED"/>
    <property type="match status" value="1"/>
</dbReference>
<sequence>MSLNYIDYKNTQYLASLKTHNLLKNEILLSINDISGILTIPPSIYNSLQLQDDNPTLTNDEIFRKLQLILPKKSQNLVYLSHGHAGHKSYCYLAITSRLLAQHLNYFAFRFDFKGCGDSKDNENHHIIGRLIEHDIDCLDILFNHFDTNFTLFNNFAIIAHSRGSIAMFKWALKFQLQNPSKPLPHLINCSGRFNSKKLAESFLSNPITKHQWETKNGIHVKCYKNGNYNFNSFVPKNETIHLSSHDMSPIKDISKDVKILSIYGSNDQIIPKNDAFTYDSVLNLDLHHNNKRHFLEWIDDADHNFYGITVINNENKSIKNPNNYPLNARSKINYNYRVAEIILNFFLQITTPQ</sequence>
<dbReference type="SUPFAM" id="SSF53474">
    <property type="entry name" value="alpha/beta-Hydrolases"/>
    <property type="match status" value="1"/>
</dbReference>
<evidence type="ECO:0000313" key="1">
    <source>
        <dbReference type="EMBL" id="ODV63593.1"/>
    </source>
</evidence>
<dbReference type="FunCoup" id="A0A1D2VPP4">
    <property type="interactions" value="19"/>
</dbReference>
<dbReference type="Proteomes" id="UP000095038">
    <property type="component" value="Unassembled WGS sequence"/>
</dbReference>
<dbReference type="EMBL" id="KV454475">
    <property type="protein sequence ID" value="ODV63593.1"/>
    <property type="molecule type" value="Genomic_DNA"/>
</dbReference>
<dbReference type="PANTHER" id="PTHR42886:SF53">
    <property type="entry name" value="ALPHA_BETA-HYDROLASES SUPERFAMILY PROTEIN"/>
    <property type="match status" value="1"/>
</dbReference>
<dbReference type="STRING" id="1344418.A0A1D2VPP4"/>
<evidence type="ECO:0008006" key="3">
    <source>
        <dbReference type="Google" id="ProtNLM"/>
    </source>
</evidence>